<dbReference type="Pfam" id="PF05013">
    <property type="entry name" value="FGase"/>
    <property type="match status" value="1"/>
</dbReference>
<dbReference type="SUPFAM" id="SSF53187">
    <property type="entry name" value="Zn-dependent exopeptidases"/>
    <property type="match status" value="1"/>
</dbReference>
<sequence length="256" mass="29342">MKFNFPKWVIFHVPHDSTHIPYDIRNQFILSTESLQKEFVKMTDFWTLALYSNGIPVEQTVVSPISRLVVDVERFADDSLESMSGIGMGVIYQKTHDLKTLRRELSAAERSRLLREYYYPHHYTLTRKVKDALSRYGKALIIDLHSFSSEQLPYEGPLLKDRPEVCIGTDPYHTSSEISEAFYQSFNKTFDTGLNAPFSGALVPQAFYLSDPRVSSVMIETRRDLYEDEKDAELLENFAITSKALKSYLSAAVSSI</sequence>
<comment type="caution">
    <text evidence="1">The sequence shown here is derived from an EMBL/GenBank/DDBJ whole genome shotgun (WGS) entry which is preliminary data.</text>
</comment>
<dbReference type="OrthoDB" id="8716700at2"/>
<protein>
    <submittedName>
        <fullName evidence="1">N-formylglutamate amidohydrolase</fullName>
    </submittedName>
</protein>
<proteinExistence type="predicted"/>
<organism evidence="1 2">
    <name type="scientific">Parasutterella muris</name>
    <dbReference type="NCBI Taxonomy" id="2565572"/>
    <lineage>
        <taxon>Bacteria</taxon>
        <taxon>Pseudomonadati</taxon>
        <taxon>Pseudomonadota</taxon>
        <taxon>Betaproteobacteria</taxon>
        <taxon>Burkholderiales</taxon>
        <taxon>Sutterellaceae</taxon>
        <taxon>Parasutterella</taxon>
    </lineage>
</organism>
<evidence type="ECO:0000313" key="1">
    <source>
        <dbReference type="EMBL" id="MVX56741.1"/>
    </source>
</evidence>
<dbReference type="RefSeq" id="WP_160335173.1">
    <property type="nucleotide sequence ID" value="NZ_WSRP01000015.1"/>
</dbReference>
<evidence type="ECO:0000313" key="2">
    <source>
        <dbReference type="Proteomes" id="UP000472580"/>
    </source>
</evidence>
<accession>A0A6L6YN71</accession>
<name>A0A6L6YN71_9BURK</name>
<dbReference type="Gene3D" id="3.40.630.40">
    <property type="entry name" value="Zn-dependent exopeptidases"/>
    <property type="match status" value="1"/>
</dbReference>
<dbReference type="EMBL" id="WSRP01000015">
    <property type="protein sequence ID" value="MVX56741.1"/>
    <property type="molecule type" value="Genomic_DNA"/>
</dbReference>
<dbReference type="Proteomes" id="UP000472580">
    <property type="component" value="Unassembled WGS sequence"/>
</dbReference>
<keyword evidence="2" id="KW-1185">Reference proteome</keyword>
<keyword evidence="1" id="KW-0378">Hydrolase</keyword>
<gene>
    <name evidence="1" type="ORF">E5987_05900</name>
</gene>
<dbReference type="AlphaFoldDB" id="A0A6L6YN71"/>
<reference evidence="1 2" key="1">
    <citation type="submission" date="2019-12" db="EMBL/GenBank/DDBJ databases">
        <title>Microbes associate with the intestines of laboratory mice.</title>
        <authorList>
            <person name="Navarre W."/>
            <person name="Wong E."/>
        </authorList>
    </citation>
    <scope>NUCLEOTIDE SEQUENCE [LARGE SCALE GENOMIC DNA]</scope>
    <source>
        <strain evidence="1 2">NM82_D38</strain>
    </source>
</reference>
<dbReference type="GO" id="GO:0016787">
    <property type="term" value="F:hydrolase activity"/>
    <property type="evidence" value="ECO:0007669"/>
    <property type="project" value="UniProtKB-KW"/>
</dbReference>
<dbReference type="InterPro" id="IPR007709">
    <property type="entry name" value="N-FG_amidohydro"/>
</dbReference>